<evidence type="ECO:0000313" key="2">
    <source>
        <dbReference type="EMBL" id="AMO67381.1"/>
    </source>
</evidence>
<name>A0A127M2D4_9GAMM</name>
<dbReference type="AlphaFoldDB" id="A0A127M2D4"/>
<protein>
    <submittedName>
        <fullName evidence="2">Uncharacterized protein</fullName>
    </submittedName>
</protein>
<proteinExistence type="predicted"/>
<dbReference type="STRING" id="1470434.AZF00_03270"/>
<reference evidence="2 3" key="1">
    <citation type="submission" date="2015-12" db="EMBL/GenBank/DDBJ databases">
        <authorList>
            <person name="Shamseldin A."/>
            <person name="Moawad H."/>
            <person name="Abd El-Rahim W.M."/>
            <person name="Sadowsky M.J."/>
        </authorList>
    </citation>
    <scope>NUCLEOTIDE SEQUENCE [LARGE SCALE GENOMIC DNA]</scope>
    <source>
        <strain evidence="2 3">SM2</strain>
    </source>
</reference>
<organism evidence="2 3">
    <name type="scientific">Zhongshania aliphaticivorans</name>
    <dbReference type="NCBI Taxonomy" id="1470434"/>
    <lineage>
        <taxon>Bacteria</taxon>
        <taxon>Pseudomonadati</taxon>
        <taxon>Pseudomonadota</taxon>
        <taxon>Gammaproteobacteria</taxon>
        <taxon>Cellvibrionales</taxon>
        <taxon>Spongiibacteraceae</taxon>
        <taxon>Zhongshania</taxon>
    </lineage>
</organism>
<keyword evidence="1" id="KW-1133">Transmembrane helix</keyword>
<keyword evidence="1" id="KW-0472">Membrane</keyword>
<feature type="transmembrane region" description="Helical" evidence="1">
    <location>
        <begin position="20"/>
        <end position="43"/>
    </location>
</feature>
<dbReference type="EMBL" id="CP014544">
    <property type="protein sequence ID" value="AMO67381.1"/>
    <property type="molecule type" value="Genomic_DNA"/>
</dbReference>
<sequence>MPKLRIFFSERLRWEAYRDFFQIQFLRYLVVWFSLVPAAAAILKDVPKTITLNATHPPIIIALELPFSWQALWFSSVFFMAALILYLLFCPKFIKKYHSYSDYQKYEHDGRWITREAARFLRSAESPQRQKFIDRLLIKGLITRNDKIVPPADLYKPEVEKLQTMIVMESKTSQYCLRTPVLVNDKEKHSDAEAGIFWEVYALESDSGFYLRLAISILLTLSGLTFLLVLAQHIIEGARYALT</sequence>
<keyword evidence="1" id="KW-0812">Transmembrane</keyword>
<dbReference type="KEGG" id="zal:AZF00_03270"/>
<feature type="transmembrane region" description="Helical" evidence="1">
    <location>
        <begin position="71"/>
        <end position="89"/>
    </location>
</feature>
<gene>
    <name evidence="2" type="ORF">AZF00_03270</name>
</gene>
<evidence type="ECO:0000256" key="1">
    <source>
        <dbReference type="SAM" id="Phobius"/>
    </source>
</evidence>
<dbReference type="Proteomes" id="UP000074119">
    <property type="component" value="Chromosome"/>
</dbReference>
<feature type="transmembrane region" description="Helical" evidence="1">
    <location>
        <begin position="213"/>
        <end position="235"/>
    </location>
</feature>
<accession>A0A127M2D4</accession>
<evidence type="ECO:0000313" key="3">
    <source>
        <dbReference type="Proteomes" id="UP000074119"/>
    </source>
</evidence>